<feature type="region of interest" description="Disordered" evidence="1">
    <location>
        <begin position="79"/>
        <end position="131"/>
    </location>
</feature>
<evidence type="ECO:0000313" key="2">
    <source>
        <dbReference type="EMBL" id="KAI5062764.1"/>
    </source>
</evidence>
<protein>
    <submittedName>
        <fullName evidence="2">Uncharacterized protein</fullName>
    </submittedName>
</protein>
<proteinExistence type="predicted"/>
<evidence type="ECO:0000256" key="1">
    <source>
        <dbReference type="SAM" id="MobiDB-lite"/>
    </source>
</evidence>
<dbReference type="EMBL" id="JABFUD020000022">
    <property type="protein sequence ID" value="KAI5062764.1"/>
    <property type="molecule type" value="Genomic_DNA"/>
</dbReference>
<name>A0A9D4U732_ADICA</name>
<comment type="caution">
    <text evidence="2">The sequence shown here is derived from an EMBL/GenBank/DDBJ whole genome shotgun (WGS) entry which is preliminary data.</text>
</comment>
<evidence type="ECO:0000313" key="3">
    <source>
        <dbReference type="Proteomes" id="UP000886520"/>
    </source>
</evidence>
<accession>A0A9D4U732</accession>
<sequence>DIIKVAISSFEVVLWLNHKVKEHFGVTRTREVMEMEEEHIPRRFLRGFEAMHVAQESVWSAPPLPTTTATTLLTNLKQNLQSGTQTLRMSSRPPPLPTTSHAQEDEQEKEEKSYYFHVDYSPPKVHSPTHN</sequence>
<keyword evidence="3" id="KW-1185">Reference proteome</keyword>
<feature type="non-terminal residue" evidence="2">
    <location>
        <position position="1"/>
    </location>
</feature>
<dbReference type="Proteomes" id="UP000886520">
    <property type="component" value="Chromosome 22"/>
</dbReference>
<gene>
    <name evidence="2" type="ORF">GOP47_0023303</name>
</gene>
<dbReference type="AlphaFoldDB" id="A0A9D4U732"/>
<reference evidence="2" key="1">
    <citation type="submission" date="2021-01" db="EMBL/GenBank/DDBJ databases">
        <title>Adiantum capillus-veneris genome.</title>
        <authorList>
            <person name="Fang Y."/>
            <person name="Liao Q."/>
        </authorList>
    </citation>
    <scope>NUCLEOTIDE SEQUENCE</scope>
    <source>
        <strain evidence="2">H3</strain>
        <tissue evidence="2">Leaf</tissue>
    </source>
</reference>
<feature type="compositionally biased region" description="Polar residues" evidence="1">
    <location>
        <begin position="79"/>
        <end position="89"/>
    </location>
</feature>
<organism evidence="2 3">
    <name type="scientific">Adiantum capillus-veneris</name>
    <name type="common">Maidenhair fern</name>
    <dbReference type="NCBI Taxonomy" id="13818"/>
    <lineage>
        <taxon>Eukaryota</taxon>
        <taxon>Viridiplantae</taxon>
        <taxon>Streptophyta</taxon>
        <taxon>Embryophyta</taxon>
        <taxon>Tracheophyta</taxon>
        <taxon>Polypodiopsida</taxon>
        <taxon>Polypodiidae</taxon>
        <taxon>Polypodiales</taxon>
        <taxon>Pteridineae</taxon>
        <taxon>Pteridaceae</taxon>
        <taxon>Vittarioideae</taxon>
        <taxon>Adiantum</taxon>
    </lineage>
</organism>